<dbReference type="Gene3D" id="2.30.42.10">
    <property type="match status" value="2"/>
</dbReference>
<organism evidence="7 8">
    <name type="scientific">Stentor coeruleus</name>
    <dbReference type="NCBI Taxonomy" id="5963"/>
    <lineage>
        <taxon>Eukaryota</taxon>
        <taxon>Sar</taxon>
        <taxon>Alveolata</taxon>
        <taxon>Ciliophora</taxon>
        <taxon>Postciliodesmatophora</taxon>
        <taxon>Heterotrichea</taxon>
        <taxon>Heterotrichida</taxon>
        <taxon>Stentoridae</taxon>
        <taxon>Stentor</taxon>
    </lineage>
</organism>
<comment type="caution">
    <text evidence="7">The sequence shown here is derived from an EMBL/GenBank/DDBJ whole genome shotgun (WGS) entry which is preliminary data.</text>
</comment>
<dbReference type="PANTHER" id="PTHR12893">
    <property type="entry name" value="GOLGI REASSEMBLY STACKING PROTEIN GRASP"/>
    <property type="match status" value="1"/>
</dbReference>
<reference evidence="7 8" key="1">
    <citation type="submission" date="2016-11" db="EMBL/GenBank/DDBJ databases">
        <title>The macronuclear genome of Stentor coeruleus: a giant cell with tiny introns.</title>
        <authorList>
            <person name="Slabodnick M."/>
            <person name="Ruby J.G."/>
            <person name="Reiff S.B."/>
            <person name="Swart E.C."/>
            <person name="Gosai S."/>
            <person name="Prabakaran S."/>
            <person name="Witkowska E."/>
            <person name="Larue G.E."/>
            <person name="Fisher S."/>
            <person name="Freeman R.M."/>
            <person name="Gunawardena J."/>
            <person name="Chu W."/>
            <person name="Stover N.A."/>
            <person name="Gregory B.D."/>
            <person name="Nowacki M."/>
            <person name="Derisi J."/>
            <person name="Roy S.W."/>
            <person name="Marshall W.F."/>
            <person name="Sood P."/>
        </authorList>
    </citation>
    <scope>NUCLEOTIDE SEQUENCE [LARGE SCALE GENOMIC DNA]</scope>
    <source>
        <strain evidence="7">WM001</strain>
    </source>
</reference>
<dbReference type="InterPro" id="IPR036034">
    <property type="entry name" value="PDZ_sf"/>
</dbReference>
<feature type="domain" description="PDZ" evidence="5">
    <location>
        <begin position="74"/>
        <end position="159"/>
    </location>
</feature>
<proteinExistence type="predicted"/>
<dbReference type="OrthoDB" id="3318at2759"/>
<evidence type="ECO:0000256" key="4">
    <source>
        <dbReference type="ARBA" id="ARBA00023136"/>
    </source>
</evidence>
<dbReference type="InterPro" id="IPR001478">
    <property type="entry name" value="PDZ"/>
</dbReference>
<keyword evidence="2" id="KW-0677">Repeat</keyword>
<evidence type="ECO:0000259" key="5">
    <source>
        <dbReference type="PROSITE" id="PS50106"/>
    </source>
</evidence>
<dbReference type="GO" id="GO:0000139">
    <property type="term" value="C:Golgi membrane"/>
    <property type="evidence" value="ECO:0007669"/>
    <property type="project" value="UniProtKB-SubCell"/>
</dbReference>
<evidence type="ECO:0000259" key="6">
    <source>
        <dbReference type="PROSITE" id="PS51865"/>
    </source>
</evidence>
<dbReference type="Pfam" id="PF04495">
    <property type="entry name" value="GRASP55_65"/>
    <property type="match status" value="1"/>
</dbReference>
<dbReference type="Proteomes" id="UP000187209">
    <property type="component" value="Unassembled WGS sequence"/>
</dbReference>
<evidence type="ECO:0000256" key="3">
    <source>
        <dbReference type="ARBA" id="ARBA00023034"/>
    </source>
</evidence>
<dbReference type="AlphaFoldDB" id="A0A1R2D4Y8"/>
<dbReference type="GO" id="GO:0007030">
    <property type="term" value="P:Golgi organization"/>
    <property type="evidence" value="ECO:0007669"/>
    <property type="project" value="TreeGrafter"/>
</dbReference>
<dbReference type="PANTHER" id="PTHR12893:SF0">
    <property type="entry name" value="GRASP65"/>
    <property type="match status" value="1"/>
</dbReference>
<protein>
    <submittedName>
        <fullName evidence="7">Uncharacterized protein</fullName>
    </submittedName>
</protein>
<evidence type="ECO:0000256" key="1">
    <source>
        <dbReference type="ARBA" id="ARBA00004394"/>
    </source>
</evidence>
<dbReference type="PROSITE" id="PS51865">
    <property type="entry name" value="PDZ_GRASP"/>
    <property type="match status" value="1"/>
</dbReference>
<gene>
    <name evidence="7" type="ORF">SteCoe_83</name>
</gene>
<feature type="domain" description="PDZ GRASP-type" evidence="6">
    <location>
        <begin position="8"/>
        <end position="97"/>
    </location>
</feature>
<dbReference type="SUPFAM" id="SSF50156">
    <property type="entry name" value="PDZ domain-like"/>
    <property type="match status" value="2"/>
</dbReference>
<evidence type="ECO:0000313" key="7">
    <source>
        <dbReference type="EMBL" id="OMJ96344.1"/>
    </source>
</evidence>
<dbReference type="EMBL" id="MPUH01000001">
    <property type="protein sequence ID" value="OMJ96344.1"/>
    <property type="molecule type" value="Genomic_DNA"/>
</dbReference>
<dbReference type="PROSITE" id="PS50106">
    <property type="entry name" value="PDZ"/>
    <property type="match status" value="1"/>
</dbReference>
<name>A0A1R2D4Y8_9CILI</name>
<dbReference type="InterPro" id="IPR024958">
    <property type="entry name" value="GRASP_PDZ"/>
</dbReference>
<dbReference type="InterPro" id="IPR007583">
    <property type="entry name" value="GRASP55_65"/>
</dbReference>
<accession>A0A1R2D4Y8</accession>
<keyword evidence="8" id="KW-1185">Reference proteome</keyword>
<sequence length="189" mass="20578">MGSSESRPGYRIMEILSNSPGDKAGFQLFLDFIVSLNGTDLIESQLPFQELIKANENCPITLGVLSLLTFEVREVIITPSKWEGEGLLGLNLRYEDSIEASQSIMHITNIRPNSPASNAGLVIGDYILGSKEAKIKNADDIQAVIDKNGEITLVIFNKASNHVFPVLLESVDGYIGIEVATGAFHRLTS</sequence>
<evidence type="ECO:0000313" key="8">
    <source>
        <dbReference type="Proteomes" id="UP000187209"/>
    </source>
</evidence>
<keyword evidence="3" id="KW-0333">Golgi apparatus</keyword>
<evidence type="ECO:0000256" key="2">
    <source>
        <dbReference type="ARBA" id="ARBA00022737"/>
    </source>
</evidence>
<dbReference type="SMART" id="SM00228">
    <property type="entry name" value="PDZ"/>
    <property type="match status" value="1"/>
</dbReference>
<comment type="subcellular location">
    <subcellularLocation>
        <location evidence="1">Golgi apparatus membrane</location>
    </subcellularLocation>
</comment>
<keyword evidence="4" id="KW-0472">Membrane</keyword>